<name>A0A8H3RDQ0_ASPTE</name>
<organism evidence="1 2">
    <name type="scientific">Aspergillus terreus</name>
    <dbReference type="NCBI Taxonomy" id="33178"/>
    <lineage>
        <taxon>Eukaryota</taxon>
        <taxon>Fungi</taxon>
        <taxon>Dikarya</taxon>
        <taxon>Ascomycota</taxon>
        <taxon>Pezizomycotina</taxon>
        <taxon>Eurotiomycetes</taxon>
        <taxon>Eurotiomycetidae</taxon>
        <taxon>Eurotiales</taxon>
        <taxon>Aspergillaceae</taxon>
        <taxon>Aspergillus</taxon>
        <taxon>Aspergillus subgen. Circumdati</taxon>
    </lineage>
</organism>
<accession>A0A8H3RDQ0</accession>
<evidence type="ECO:0000313" key="1">
    <source>
        <dbReference type="EMBL" id="GFF20666.1"/>
    </source>
</evidence>
<gene>
    <name evidence="1" type="ORF">ATEIFO6365_0012042300</name>
</gene>
<comment type="caution">
    <text evidence="1">The sequence shown here is derived from an EMBL/GenBank/DDBJ whole genome shotgun (WGS) entry which is preliminary data.</text>
</comment>
<dbReference type="Proteomes" id="UP000452235">
    <property type="component" value="Unassembled WGS sequence"/>
</dbReference>
<sequence>MGARGVALIGRLGLAGEDTVLGLHGLLQELRDQRPTTGLRVQGTRVSADQQVVAVPKEESGDDLAVAVLDKQVSTQLLPPFIVLGPLSVTEFDIDDPIPPDLAQPQAADDIVRADQFVAAAQNEPPDRFAAEDELGVLVVGRQVKGVELGGHVVSHRVVVGGEEERMQAG</sequence>
<evidence type="ECO:0000313" key="2">
    <source>
        <dbReference type="Proteomes" id="UP000452235"/>
    </source>
</evidence>
<dbReference type="EMBL" id="BLJY01000012">
    <property type="protein sequence ID" value="GFF20666.1"/>
    <property type="molecule type" value="Genomic_DNA"/>
</dbReference>
<protein>
    <submittedName>
        <fullName evidence="1">Uncharacterized protein</fullName>
    </submittedName>
</protein>
<keyword evidence="2" id="KW-1185">Reference proteome</keyword>
<reference evidence="1 2" key="1">
    <citation type="submission" date="2020-01" db="EMBL/GenBank/DDBJ databases">
        <title>Aspergillus terreus IFO 6365 whole genome shotgun sequence.</title>
        <authorList>
            <person name="Kanamasa S."/>
            <person name="Takahashi H."/>
        </authorList>
    </citation>
    <scope>NUCLEOTIDE SEQUENCE [LARGE SCALE GENOMIC DNA]</scope>
    <source>
        <strain evidence="1 2">IFO 6365</strain>
    </source>
</reference>
<proteinExistence type="predicted"/>
<dbReference type="AlphaFoldDB" id="A0A8H3RDQ0"/>